<dbReference type="Proteomes" id="UP001596175">
    <property type="component" value="Unassembled WGS sequence"/>
</dbReference>
<feature type="transmembrane region" description="Helical" evidence="6">
    <location>
        <begin position="240"/>
        <end position="261"/>
    </location>
</feature>
<keyword evidence="2" id="KW-1003">Cell membrane</keyword>
<evidence type="ECO:0000256" key="2">
    <source>
        <dbReference type="ARBA" id="ARBA00022475"/>
    </source>
</evidence>
<dbReference type="RefSeq" id="WP_378021270.1">
    <property type="nucleotide sequence ID" value="NZ_JBHSKG010000005.1"/>
</dbReference>
<evidence type="ECO:0000256" key="4">
    <source>
        <dbReference type="ARBA" id="ARBA00022989"/>
    </source>
</evidence>
<protein>
    <submittedName>
        <fullName evidence="7">YhjD/YihY/BrkB family envelope integrity protein</fullName>
    </submittedName>
</protein>
<dbReference type="PANTHER" id="PTHR30213">
    <property type="entry name" value="INNER MEMBRANE PROTEIN YHJD"/>
    <property type="match status" value="1"/>
</dbReference>
<keyword evidence="5 6" id="KW-0472">Membrane</keyword>
<comment type="subcellular location">
    <subcellularLocation>
        <location evidence="1">Cell membrane</location>
        <topology evidence="1">Multi-pass membrane protein</topology>
    </subcellularLocation>
</comment>
<gene>
    <name evidence="7" type="ORF">ACFPK1_12635</name>
</gene>
<feature type="transmembrane region" description="Helical" evidence="6">
    <location>
        <begin position="92"/>
        <end position="113"/>
    </location>
</feature>
<keyword evidence="3 6" id="KW-0812">Transmembrane</keyword>
<reference evidence="8" key="1">
    <citation type="journal article" date="2019" name="Int. J. Syst. Evol. Microbiol.">
        <title>The Global Catalogue of Microorganisms (GCM) 10K type strain sequencing project: providing services to taxonomists for standard genome sequencing and annotation.</title>
        <authorList>
            <consortium name="The Broad Institute Genomics Platform"/>
            <consortium name="The Broad Institute Genome Sequencing Center for Infectious Disease"/>
            <person name="Wu L."/>
            <person name="Ma J."/>
        </authorList>
    </citation>
    <scope>NUCLEOTIDE SEQUENCE [LARGE SCALE GENOMIC DNA]</scope>
    <source>
        <strain evidence="8">XZYJ18</strain>
    </source>
</reference>
<keyword evidence="4 6" id="KW-1133">Transmembrane helix</keyword>
<dbReference type="InterPro" id="IPR017039">
    <property type="entry name" value="Virul_fac_BrkB"/>
</dbReference>
<feature type="transmembrane region" description="Helical" evidence="6">
    <location>
        <begin position="207"/>
        <end position="228"/>
    </location>
</feature>
<feature type="transmembrane region" description="Helical" evidence="6">
    <location>
        <begin position="175"/>
        <end position="195"/>
    </location>
</feature>
<evidence type="ECO:0000256" key="1">
    <source>
        <dbReference type="ARBA" id="ARBA00004651"/>
    </source>
</evidence>
<evidence type="ECO:0000256" key="3">
    <source>
        <dbReference type="ARBA" id="ARBA00022692"/>
    </source>
</evidence>
<sequence>MSLLRRRPARTRVGRVVAAASRHQVPAMAAESAFFAALAVFPALLTVVAILRTAGPALGADADVAAVGGMTRLLRVVLTTRGSAAADAASTLLTTSTTGLLTVGTVAALVLLVRALRSVLHALATIAGRPPRTWRAATALGVMLLVGGATVTAAAVQDPLLVLDVPAGDLVWRLLRWPVVVLALVGWAVLVLRVGMRTGRGTWRVTLVAASGAVGAWVAASAVFPLYVSVVARVGSGLGALGGGLILLVWLYLLTLSLYLAAETLRELRGHGTGDDAPPRSPA</sequence>
<name>A0ABV9ZER9_9PSEU</name>
<evidence type="ECO:0000313" key="8">
    <source>
        <dbReference type="Proteomes" id="UP001596175"/>
    </source>
</evidence>
<keyword evidence="8" id="KW-1185">Reference proteome</keyword>
<evidence type="ECO:0000256" key="6">
    <source>
        <dbReference type="SAM" id="Phobius"/>
    </source>
</evidence>
<accession>A0ABV9ZER9</accession>
<comment type="caution">
    <text evidence="7">The sequence shown here is derived from an EMBL/GenBank/DDBJ whole genome shotgun (WGS) entry which is preliminary data.</text>
</comment>
<dbReference type="Pfam" id="PF03631">
    <property type="entry name" value="Virul_fac_BrkB"/>
    <property type="match status" value="1"/>
</dbReference>
<evidence type="ECO:0000256" key="5">
    <source>
        <dbReference type="ARBA" id="ARBA00023136"/>
    </source>
</evidence>
<proteinExistence type="predicted"/>
<feature type="transmembrane region" description="Helical" evidence="6">
    <location>
        <begin position="134"/>
        <end position="155"/>
    </location>
</feature>
<dbReference type="EMBL" id="JBHSKG010000005">
    <property type="protein sequence ID" value="MFC5139081.1"/>
    <property type="molecule type" value="Genomic_DNA"/>
</dbReference>
<dbReference type="PANTHER" id="PTHR30213:SF0">
    <property type="entry name" value="UPF0761 MEMBRANE PROTEIN YIHY"/>
    <property type="match status" value="1"/>
</dbReference>
<organism evidence="7 8">
    <name type="scientific">Actinomycetospora rhizophila</name>
    <dbReference type="NCBI Taxonomy" id="1416876"/>
    <lineage>
        <taxon>Bacteria</taxon>
        <taxon>Bacillati</taxon>
        <taxon>Actinomycetota</taxon>
        <taxon>Actinomycetes</taxon>
        <taxon>Pseudonocardiales</taxon>
        <taxon>Pseudonocardiaceae</taxon>
        <taxon>Actinomycetospora</taxon>
    </lineage>
</organism>
<evidence type="ECO:0000313" key="7">
    <source>
        <dbReference type="EMBL" id="MFC5139081.1"/>
    </source>
</evidence>